<proteinExistence type="predicted"/>
<gene>
    <name evidence="1" type="ORF">PXEA_LOCUS8875</name>
</gene>
<accession>A0A448WMH6</accession>
<sequence>MQNDLASIHLQGHKAQVGNCQIPTSVLIFPPNPEAALSAPFPGFGQGVCAIAVIVDQLPVKSPVVWISDDVATAEVITRQQRTGPYLGLSDWDTFAVDVLCEVGEYVEPFTSLARGT</sequence>
<reference evidence="1" key="1">
    <citation type="submission" date="2018-11" db="EMBL/GenBank/DDBJ databases">
        <authorList>
            <consortium name="Pathogen Informatics"/>
        </authorList>
    </citation>
    <scope>NUCLEOTIDE SEQUENCE</scope>
</reference>
<name>A0A448WMH6_9PLAT</name>
<dbReference type="Proteomes" id="UP000784294">
    <property type="component" value="Unassembled WGS sequence"/>
</dbReference>
<dbReference type="AlphaFoldDB" id="A0A448WMH6"/>
<comment type="caution">
    <text evidence="1">The sequence shown here is derived from an EMBL/GenBank/DDBJ whole genome shotgun (WGS) entry which is preliminary data.</text>
</comment>
<keyword evidence="2" id="KW-1185">Reference proteome</keyword>
<evidence type="ECO:0000313" key="2">
    <source>
        <dbReference type="Proteomes" id="UP000784294"/>
    </source>
</evidence>
<evidence type="ECO:0000313" key="1">
    <source>
        <dbReference type="EMBL" id="VEL15435.1"/>
    </source>
</evidence>
<organism evidence="1 2">
    <name type="scientific">Protopolystoma xenopodis</name>
    <dbReference type="NCBI Taxonomy" id="117903"/>
    <lineage>
        <taxon>Eukaryota</taxon>
        <taxon>Metazoa</taxon>
        <taxon>Spiralia</taxon>
        <taxon>Lophotrochozoa</taxon>
        <taxon>Platyhelminthes</taxon>
        <taxon>Monogenea</taxon>
        <taxon>Polyopisthocotylea</taxon>
        <taxon>Polystomatidea</taxon>
        <taxon>Polystomatidae</taxon>
        <taxon>Protopolystoma</taxon>
    </lineage>
</organism>
<dbReference type="EMBL" id="CAAALY010024594">
    <property type="protein sequence ID" value="VEL15435.1"/>
    <property type="molecule type" value="Genomic_DNA"/>
</dbReference>
<protein>
    <submittedName>
        <fullName evidence="1">Uncharacterized protein</fullName>
    </submittedName>
</protein>